<keyword evidence="7" id="KW-0347">Helicase</keyword>
<keyword evidence="6" id="KW-0378">Hydrolase</keyword>
<evidence type="ECO:0000259" key="17">
    <source>
        <dbReference type="PROSITE" id="PS50030"/>
    </source>
</evidence>
<dbReference type="InterPro" id="IPR011709">
    <property type="entry name" value="DEAD-box_helicase_OB_fold"/>
</dbReference>
<keyword evidence="5 15" id="KW-0863">Zinc-finger</keyword>
<evidence type="ECO:0000256" key="6">
    <source>
        <dbReference type="ARBA" id="ARBA00022801"/>
    </source>
</evidence>
<dbReference type="PRINTS" id="PR00838">
    <property type="entry name" value="V5ALLERGEN"/>
</dbReference>
<dbReference type="InterPro" id="IPR002413">
    <property type="entry name" value="V5_allergen-like"/>
</dbReference>
<evidence type="ECO:0000313" key="21">
    <source>
        <dbReference type="EMBL" id="CAD7429018.1"/>
    </source>
</evidence>
<dbReference type="GO" id="GO:0005524">
    <property type="term" value="F:ATP binding"/>
    <property type="evidence" value="ECO:0007669"/>
    <property type="project" value="UniProtKB-KW"/>
</dbReference>
<evidence type="ECO:0000256" key="9">
    <source>
        <dbReference type="ARBA" id="ARBA00022840"/>
    </source>
</evidence>
<evidence type="ECO:0000256" key="3">
    <source>
        <dbReference type="ARBA" id="ARBA00022723"/>
    </source>
</evidence>
<dbReference type="Pfam" id="PF05773">
    <property type="entry name" value="RWD"/>
    <property type="match status" value="1"/>
</dbReference>
<evidence type="ECO:0000256" key="10">
    <source>
        <dbReference type="ARBA" id="ARBA00023054"/>
    </source>
</evidence>
<dbReference type="InterPro" id="IPR000571">
    <property type="entry name" value="Znf_CCCH"/>
</dbReference>
<dbReference type="PANTHER" id="PTHR18934:SF145">
    <property type="entry name" value="ATP-DEPENDENT RNA HELICASE DHX57-RELATED"/>
    <property type="match status" value="1"/>
</dbReference>
<dbReference type="GO" id="GO:0003724">
    <property type="term" value="F:RNA helicase activity"/>
    <property type="evidence" value="ECO:0007669"/>
    <property type="project" value="UniProtKB-EC"/>
</dbReference>
<dbReference type="PRINTS" id="PR00837">
    <property type="entry name" value="V5TPXLIKE"/>
</dbReference>
<dbReference type="SUPFAM" id="SSF46934">
    <property type="entry name" value="UBA-like"/>
    <property type="match status" value="1"/>
</dbReference>
<dbReference type="Pfam" id="PF00270">
    <property type="entry name" value="DEAD"/>
    <property type="match status" value="1"/>
</dbReference>
<evidence type="ECO:0000256" key="2">
    <source>
        <dbReference type="ARBA" id="ARBA00012552"/>
    </source>
</evidence>
<dbReference type="GO" id="GO:0008270">
    <property type="term" value="F:zinc ion binding"/>
    <property type="evidence" value="ECO:0007669"/>
    <property type="project" value="UniProtKB-KW"/>
</dbReference>
<comment type="function">
    <text evidence="12">Probable ATP-binding RNA helicase.</text>
</comment>
<feature type="zinc finger region" description="C3H1-type" evidence="15">
    <location>
        <begin position="556"/>
        <end position="583"/>
    </location>
</feature>
<feature type="domain" description="Helicase ATP-binding" evidence="19">
    <location>
        <begin position="763"/>
        <end position="933"/>
    </location>
</feature>
<keyword evidence="3 15" id="KW-0479">Metal-binding</keyword>
<dbReference type="FunFam" id="3.40.50.300:FF:000284">
    <property type="entry name" value="probable ATP-dependent RNA helicase YTHDC2"/>
    <property type="match status" value="1"/>
</dbReference>
<protein>
    <recommendedName>
        <fullName evidence="13">Putative ATP-dependent RNA helicase DHX57</fullName>
        <ecNumber evidence="2">3.6.4.13</ecNumber>
    </recommendedName>
    <alternativeName>
        <fullName evidence="14">DEAH box protein 57</fullName>
    </alternativeName>
</protein>
<feature type="compositionally biased region" description="Polar residues" evidence="16">
    <location>
        <begin position="692"/>
        <end position="703"/>
    </location>
</feature>
<dbReference type="PANTHER" id="PTHR18934">
    <property type="entry name" value="ATP-DEPENDENT RNA HELICASE"/>
    <property type="match status" value="1"/>
</dbReference>
<accession>A0A7R9E8G3</accession>
<feature type="region of interest" description="Disordered" evidence="16">
    <location>
        <begin position="681"/>
        <end position="716"/>
    </location>
</feature>
<dbReference type="SMART" id="SM00490">
    <property type="entry name" value="HELICc"/>
    <property type="match status" value="1"/>
</dbReference>
<evidence type="ECO:0000259" key="19">
    <source>
        <dbReference type="PROSITE" id="PS51192"/>
    </source>
</evidence>
<dbReference type="InterPro" id="IPR014044">
    <property type="entry name" value="CAP_dom"/>
</dbReference>
<dbReference type="InterPro" id="IPR015940">
    <property type="entry name" value="UBA"/>
</dbReference>
<evidence type="ECO:0000256" key="13">
    <source>
        <dbReference type="ARBA" id="ARBA00071682"/>
    </source>
</evidence>
<dbReference type="InterPro" id="IPR035940">
    <property type="entry name" value="CAP_sf"/>
</dbReference>
<dbReference type="InterPro" id="IPR006575">
    <property type="entry name" value="RWD_dom"/>
</dbReference>
<evidence type="ECO:0000256" key="15">
    <source>
        <dbReference type="PROSITE-ProRule" id="PRU00723"/>
    </source>
</evidence>
<evidence type="ECO:0000256" key="14">
    <source>
        <dbReference type="ARBA" id="ARBA00083389"/>
    </source>
</evidence>
<dbReference type="PROSITE" id="PS00690">
    <property type="entry name" value="DEAH_ATP_HELICASE"/>
    <property type="match status" value="1"/>
</dbReference>
<dbReference type="Pfam" id="PF26026">
    <property type="entry name" value="RNA_hel_CTD"/>
    <property type="match status" value="1"/>
</dbReference>
<dbReference type="PROSITE" id="PS50103">
    <property type="entry name" value="ZF_C3H1"/>
    <property type="match status" value="1"/>
</dbReference>
<keyword evidence="4" id="KW-0547">Nucleotide-binding</keyword>
<dbReference type="SUPFAM" id="SSF52540">
    <property type="entry name" value="P-loop containing nucleoside triphosphate hydrolases"/>
    <property type="match status" value="1"/>
</dbReference>
<evidence type="ECO:0000256" key="8">
    <source>
        <dbReference type="ARBA" id="ARBA00022833"/>
    </source>
</evidence>
<keyword evidence="8 15" id="KW-0862">Zinc</keyword>
<evidence type="ECO:0000256" key="12">
    <source>
        <dbReference type="ARBA" id="ARBA00057709"/>
    </source>
</evidence>
<dbReference type="InterPro" id="IPR014001">
    <property type="entry name" value="Helicase_ATP-bd"/>
</dbReference>
<gene>
    <name evidence="21" type="ORF">TMSB3V08_LOCUS5806</name>
</gene>
<dbReference type="PROSITE" id="PS51194">
    <property type="entry name" value="HELICASE_CTER"/>
    <property type="match status" value="1"/>
</dbReference>
<dbReference type="Gene3D" id="3.40.50.300">
    <property type="entry name" value="P-loop containing nucleotide triphosphate hydrolases"/>
    <property type="match status" value="2"/>
</dbReference>
<feature type="region of interest" description="Disordered" evidence="16">
    <location>
        <begin position="16"/>
        <end position="37"/>
    </location>
</feature>
<dbReference type="SMART" id="SM00487">
    <property type="entry name" value="DEXDc"/>
    <property type="match status" value="1"/>
</dbReference>
<dbReference type="SMART" id="SM00198">
    <property type="entry name" value="SCP"/>
    <property type="match status" value="1"/>
</dbReference>
<dbReference type="GO" id="GO:0005576">
    <property type="term" value="C:extracellular region"/>
    <property type="evidence" value="ECO:0007669"/>
    <property type="project" value="UniProtKB-SubCell"/>
</dbReference>
<dbReference type="InterPro" id="IPR048333">
    <property type="entry name" value="HA2_WH"/>
</dbReference>
<dbReference type="InterPro" id="IPR009060">
    <property type="entry name" value="UBA-like_sf"/>
</dbReference>
<dbReference type="InterPro" id="IPR059023">
    <property type="entry name" value="RNA_hel_CTD"/>
</dbReference>
<dbReference type="SMART" id="SM00356">
    <property type="entry name" value="ZnF_C3H1"/>
    <property type="match status" value="1"/>
</dbReference>
<dbReference type="Gene3D" id="2.30.30.1190">
    <property type="match status" value="1"/>
</dbReference>
<organism evidence="21">
    <name type="scientific">Timema monikensis</name>
    <dbReference type="NCBI Taxonomy" id="170555"/>
    <lineage>
        <taxon>Eukaryota</taxon>
        <taxon>Metazoa</taxon>
        <taxon>Ecdysozoa</taxon>
        <taxon>Arthropoda</taxon>
        <taxon>Hexapoda</taxon>
        <taxon>Insecta</taxon>
        <taxon>Pterygota</taxon>
        <taxon>Neoptera</taxon>
        <taxon>Polyneoptera</taxon>
        <taxon>Phasmatodea</taxon>
        <taxon>Timematodea</taxon>
        <taxon>Timematoidea</taxon>
        <taxon>Timematidae</taxon>
        <taxon>Timema</taxon>
    </lineage>
</organism>
<dbReference type="EC" id="3.6.4.13" evidence="2"/>
<dbReference type="Gene3D" id="1.10.8.10">
    <property type="entry name" value="DNA helicase RuvA subunit, C-terminal domain"/>
    <property type="match status" value="1"/>
</dbReference>
<keyword evidence="9" id="KW-0067">ATP-binding</keyword>
<dbReference type="InterPro" id="IPR001283">
    <property type="entry name" value="CRISP-related"/>
</dbReference>
<feature type="domain" description="UBA" evidence="17">
    <location>
        <begin position="412"/>
        <end position="456"/>
    </location>
</feature>
<dbReference type="InterPro" id="IPR011545">
    <property type="entry name" value="DEAD/DEAH_box_helicase_dom"/>
</dbReference>
<evidence type="ECO:0000256" key="16">
    <source>
        <dbReference type="SAM" id="MobiDB-lite"/>
    </source>
</evidence>
<evidence type="ECO:0000256" key="1">
    <source>
        <dbReference type="ARBA" id="ARBA00008792"/>
    </source>
</evidence>
<comment type="similarity">
    <text evidence="1">Belongs to the DEAD box helicase family. DEAH subfamily.</text>
</comment>
<dbReference type="PROSITE" id="PS50030">
    <property type="entry name" value="UBA"/>
    <property type="match status" value="1"/>
</dbReference>
<evidence type="ECO:0000259" key="20">
    <source>
        <dbReference type="PROSITE" id="PS51194"/>
    </source>
</evidence>
<proteinExistence type="inferred from homology"/>
<sequence length="1585" mass="179828">MPLSKDEKDHILELHNKFRSSVAMGKEKPQPPAGNMRQMSWDKELETIAERWADRCNSYSTDTPHDKCRRSKRFQVGQNVATYGSSAKPFSPDSHARTMEWFKEIKYFKPEWINSYRQHHEITEKTGHYAQFIWAESFLIGCARVIFEEMVDNSTYTFDRLVCNYGPSGNVEGSPVYRSSNPCLACPKSTSCSPLYKGLCACSQYMSGRKPNSAKVAEIEDVTLKFKESNVRPSKQSARNLLISSRYILNASQEPPHLFLLHSHCLRNLLISSRYILTASQEPPHLCCLQSTWISLRPCTGFRAVCQYWMIIASTMDDRQGRARHDVQVHSAMVETHTRPGARVEMQTLALSKECENLAYDTIKHIHGPDFVLKDRSLYRDRGGNLATQYWINSGTLQVQGSVDYSNKQANSAQDQIKLFAVDKLVGYGFERSHCSEALEATGGDVGSALELLASRYFKMGLKFDLAFPPKHCTVESPPKLSDQEREAILLTREEEKESLAAIYEGAFKEKIANRVWVLELELDYLLELFMEPGSRLGGHTVNGDWDSRSNSKPKTIKKDFCKFYAKGQCKFSYNCRFSHESPGAIPKTEEKERYLFELEVRFPQDSQYPRECPVVFLKTNALFVPPSALIHIGYRLVQEAQTIVGDNSQGCVFDLENLLKYNTDEIKAVALGKLEAFPDPAESLFPPPPSEETTSVQETNTQGKERQATTRTPRAEISLDAIQREDVGLARKFREKKNLPRYNNFCDKRRELPAWGKMQEIVRTVANNQVVVISGETGCGKSTQVPQFLLDDWLLSYNPQNRRHVEIVCTQPRRLSAIGVAERVADERAERVGQSVGYQIRLESKISSMTRLTFCTTGILLRRLEGDPHLSMVSHIIVDEVHERSEESDFLLLILKDLLPVRPDLKVILMSATLNADLFSEYFNKVPTLHIEGRTFPVTQLFLEDILESTGYVLEEYSKYARRFTKKDLSSLETILELADIQSAESVVNPRTNDEDLNIAQMCNRYGDYSKQTCKTLFMMDVVDETFKINNDLIEDILVWIIEGDHEFSRKGAILVFLPGLAEILSLHDHLQSNNVLGAQNGSVMLVPLHSTLTSEEQAMVFHKPKPGVRKIVLSTNIAETSITIDDCVFVIDTGRMKEKRFDSNKNMESLESVWVSRANAQQRKGRAGRVMPGVCIHLYTSHRYYSRILAQPIPELHRVPLEQLLLRIKTLPRFADKDVHDVLGGTIEPPSDENIDSALVRLQLVGALNVEKELTPLGRHLASLPVDVRLGKLMLFGAIFCCVDSALTIAACLSHRSPFVSPIGHRDLADAKKKQMAVSNSDHLTMLEAYKRWRAERVRSRYAGKNYAQVNFLSDKTLVAMADIKHQFLELLASIGFIHLTHRSRRSGEDKVCQMVGEELNNNNSNNRILAAILCAALYPNVVKVLTPERFFAASVGGAVPREHRSDEMKFKTKLDGYVFLHPSSVNFDQTYFQSPYLVYQEKHKTSKVFIKDSTMVPLLPFILFSGCDLHVELNQGRFVLALDDGWIMVAVESQRVAELLRLIREELIKILAEKIKDPTLDLSTDDRSKKVINTIFYLVTHG</sequence>
<dbReference type="Pfam" id="PF00188">
    <property type="entry name" value="CAP"/>
    <property type="match status" value="1"/>
</dbReference>
<dbReference type="InterPro" id="IPR001650">
    <property type="entry name" value="Helicase_C-like"/>
</dbReference>
<evidence type="ECO:0000256" key="5">
    <source>
        <dbReference type="ARBA" id="ARBA00022771"/>
    </source>
</evidence>
<dbReference type="CDD" id="cd18791">
    <property type="entry name" value="SF2_C_RHA"/>
    <property type="match status" value="1"/>
</dbReference>
<dbReference type="Pfam" id="PF04408">
    <property type="entry name" value="WHD_HA2"/>
    <property type="match status" value="1"/>
</dbReference>
<dbReference type="FunFam" id="3.40.50.300:FF:000325">
    <property type="entry name" value="ATP-dependent RNA helicase DHX29"/>
    <property type="match status" value="1"/>
</dbReference>
<name>A0A7R9E8G3_9NEOP</name>
<dbReference type="InterPro" id="IPR007502">
    <property type="entry name" value="Helicase-assoc_dom"/>
</dbReference>
<feature type="domain" description="C3H1-type" evidence="18">
    <location>
        <begin position="556"/>
        <end position="583"/>
    </location>
</feature>
<dbReference type="Gene3D" id="3.40.33.10">
    <property type="entry name" value="CAP"/>
    <property type="match status" value="1"/>
</dbReference>
<keyword evidence="10" id="KW-0175">Coiled coil</keyword>
<dbReference type="Pfam" id="PF07717">
    <property type="entry name" value="OB_NTP_bind"/>
    <property type="match status" value="1"/>
</dbReference>
<evidence type="ECO:0000259" key="18">
    <source>
        <dbReference type="PROSITE" id="PS50103"/>
    </source>
</evidence>
<dbReference type="GO" id="GO:0016787">
    <property type="term" value="F:hydrolase activity"/>
    <property type="evidence" value="ECO:0007669"/>
    <property type="project" value="UniProtKB-KW"/>
</dbReference>
<dbReference type="InterPro" id="IPR002464">
    <property type="entry name" value="DNA/RNA_helicase_DEAH_CS"/>
</dbReference>
<dbReference type="SUPFAM" id="SSF55797">
    <property type="entry name" value="PR-1-like"/>
    <property type="match status" value="1"/>
</dbReference>
<reference evidence="21" key="1">
    <citation type="submission" date="2020-11" db="EMBL/GenBank/DDBJ databases">
        <authorList>
            <person name="Tran Van P."/>
        </authorList>
    </citation>
    <scope>NUCLEOTIDE SEQUENCE</scope>
</reference>
<dbReference type="SMART" id="SM00165">
    <property type="entry name" value="UBA"/>
    <property type="match status" value="1"/>
</dbReference>
<dbReference type="PROSITE" id="PS51192">
    <property type="entry name" value="HELICASE_ATP_BIND_1"/>
    <property type="match status" value="1"/>
</dbReference>
<dbReference type="CDD" id="cd05380">
    <property type="entry name" value="CAP_euk"/>
    <property type="match status" value="1"/>
</dbReference>
<dbReference type="Pfam" id="PF00271">
    <property type="entry name" value="Helicase_C"/>
    <property type="match status" value="1"/>
</dbReference>
<dbReference type="SMART" id="SM00847">
    <property type="entry name" value="HA2"/>
    <property type="match status" value="1"/>
</dbReference>
<comment type="catalytic activity">
    <reaction evidence="11">
        <text>ATP + H2O = ADP + phosphate + H(+)</text>
        <dbReference type="Rhea" id="RHEA:13065"/>
        <dbReference type="ChEBI" id="CHEBI:15377"/>
        <dbReference type="ChEBI" id="CHEBI:15378"/>
        <dbReference type="ChEBI" id="CHEBI:30616"/>
        <dbReference type="ChEBI" id="CHEBI:43474"/>
        <dbReference type="ChEBI" id="CHEBI:456216"/>
        <dbReference type="EC" id="3.6.4.13"/>
    </reaction>
</comment>
<dbReference type="FunFam" id="1.20.120.1080:FF:000002">
    <property type="entry name" value="Putative ATP-dependent RNA helicase DHX36"/>
    <property type="match status" value="1"/>
</dbReference>
<evidence type="ECO:0000256" key="7">
    <source>
        <dbReference type="ARBA" id="ARBA00022806"/>
    </source>
</evidence>
<dbReference type="GO" id="GO:0003723">
    <property type="term" value="F:RNA binding"/>
    <property type="evidence" value="ECO:0007669"/>
    <property type="project" value="TreeGrafter"/>
</dbReference>
<evidence type="ECO:0000256" key="4">
    <source>
        <dbReference type="ARBA" id="ARBA00022741"/>
    </source>
</evidence>
<dbReference type="Pfam" id="PF21010">
    <property type="entry name" value="HA2_C"/>
    <property type="match status" value="1"/>
</dbReference>
<evidence type="ECO:0000256" key="11">
    <source>
        <dbReference type="ARBA" id="ARBA00047984"/>
    </source>
</evidence>
<dbReference type="Gene3D" id="1.20.120.1080">
    <property type="match status" value="1"/>
</dbReference>
<dbReference type="InterPro" id="IPR027417">
    <property type="entry name" value="P-loop_NTPase"/>
</dbReference>
<dbReference type="EMBL" id="OB793928">
    <property type="protein sequence ID" value="CAD7429018.1"/>
    <property type="molecule type" value="Genomic_DNA"/>
</dbReference>
<feature type="domain" description="Helicase C-terminal" evidence="20">
    <location>
        <begin position="1034"/>
        <end position="1214"/>
    </location>
</feature>